<dbReference type="Proteomes" id="UP000640052">
    <property type="component" value="Unassembled WGS sequence"/>
</dbReference>
<accession>A0A919QE63</accession>
<dbReference type="AlphaFoldDB" id="A0A919QE63"/>
<evidence type="ECO:0000313" key="2">
    <source>
        <dbReference type="Proteomes" id="UP000640052"/>
    </source>
</evidence>
<dbReference type="EMBL" id="BOOA01000035">
    <property type="protein sequence ID" value="GIH26094.1"/>
    <property type="molecule type" value="Genomic_DNA"/>
</dbReference>
<protein>
    <submittedName>
        <fullName evidence="1">Uncharacterized protein</fullName>
    </submittedName>
</protein>
<reference evidence="1" key="1">
    <citation type="submission" date="2021-01" db="EMBL/GenBank/DDBJ databases">
        <title>Whole genome shotgun sequence of Acrocarpospora phusangensis NBRC 108782.</title>
        <authorList>
            <person name="Komaki H."/>
            <person name="Tamura T."/>
        </authorList>
    </citation>
    <scope>NUCLEOTIDE SEQUENCE</scope>
    <source>
        <strain evidence="1">NBRC 108782</strain>
    </source>
</reference>
<name>A0A919QE63_9ACTN</name>
<keyword evidence="2" id="KW-1185">Reference proteome</keyword>
<sequence length="307" mass="33939">MTAKKDRERTVAFYEIVTEKHERMGQVDWPKLLAGLSTAPIKDRMVQGKLRTLVGQVVTYQETDHLLLGKVKDADEWIEQVNFEDGSIEQFDNAENRGLLETTVVCFLPYGNVVGMIRGSTSAPGASALEEWINGLGFLEGDVDVRAIVSRGAMERIKKADGARSMEFRVGTSKAAAVADAGNRLGRTIHTLRQEYGDAMITIIVDIPKDKAFRRARHELLEDVMQLAEITDVAERAKANLTYFDETDDAKAESVNLMQERITAKRRVPSRDEEGQLIRNSSAVAAIMGVAAGSERELRLAVDATEG</sequence>
<evidence type="ECO:0000313" key="1">
    <source>
        <dbReference type="EMBL" id="GIH26094.1"/>
    </source>
</evidence>
<dbReference type="RefSeq" id="WP_204042784.1">
    <property type="nucleotide sequence ID" value="NZ_BOOA01000035.1"/>
</dbReference>
<organism evidence="1 2">
    <name type="scientific">Acrocarpospora phusangensis</name>
    <dbReference type="NCBI Taxonomy" id="1070424"/>
    <lineage>
        <taxon>Bacteria</taxon>
        <taxon>Bacillati</taxon>
        <taxon>Actinomycetota</taxon>
        <taxon>Actinomycetes</taxon>
        <taxon>Streptosporangiales</taxon>
        <taxon>Streptosporangiaceae</taxon>
        <taxon>Acrocarpospora</taxon>
    </lineage>
</organism>
<proteinExistence type="predicted"/>
<comment type="caution">
    <text evidence="1">The sequence shown here is derived from an EMBL/GenBank/DDBJ whole genome shotgun (WGS) entry which is preliminary data.</text>
</comment>
<gene>
    <name evidence="1" type="ORF">Aph01nite_44040</name>
</gene>